<reference evidence="2" key="1">
    <citation type="submission" date="2021-07" db="EMBL/GenBank/DDBJ databases">
        <authorList>
            <person name="Branca A.L. A."/>
        </authorList>
    </citation>
    <scope>NUCLEOTIDE SEQUENCE</scope>
</reference>
<dbReference type="AlphaFoldDB" id="A0A9W4NK44"/>
<evidence type="ECO:0000313" key="2">
    <source>
        <dbReference type="EMBL" id="CAG8377115.1"/>
    </source>
</evidence>
<evidence type="ECO:0000313" key="3">
    <source>
        <dbReference type="Proteomes" id="UP001152592"/>
    </source>
</evidence>
<dbReference type="Proteomes" id="UP001152592">
    <property type="component" value="Unassembled WGS sequence"/>
</dbReference>
<protein>
    <submittedName>
        <fullName evidence="2">Uncharacterized protein</fullName>
    </submittedName>
</protein>
<sequence length="390" mass="43469">MTSKTPAAFQAKQAKKRLKEFSAELEASINHAIKSNPYRKTTVIGFHWDNDDMGVEPLEKELLEVFRSAYQFDTDSFTIPTLPPHEAQFRLLERLVSWSRQNSGEDTLRILVYSGHANSTGTAARTWNLGGKCDQQTGTLQGPTVDWWAIRGYLEQYAGEICYIFDCCSAGSGALSAYDGAEFMAASVWDQAATANLQFSFTQILIDELRLLKGQSTTLASIYARIFRFAQQNQVGAAPIHIPKLNTPSVTIGKNRAQVFTRSLDQNTHHVLLSVKVREDVPLQISQWNDWLTRNIPADVLSAHVTIEAAFQGSGLLLFTVPVEVWTMMPANDPAYTFIGHVKSHNLLSQPLTQPTSLPMRFPPLSGRENQPPRSPDRKSLDVAGRSAFR</sequence>
<name>A0A9W4NK44_9EURO</name>
<accession>A0A9W4NK44</accession>
<dbReference type="EMBL" id="CAJVPD010000232">
    <property type="protein sequence ID" value="CAG8377115.1"/>
    <property type="molecule type" value="Genomic_DNA"/>
</dbReference>
<feature type="region of interest" description="Disordered" evidence="1">
    <location>
        <begin position="358"/>
        <end position="390"/>
    </location>
</feature>
<organism evidence="2 3">
    <name type="scientific">Penicillium salamii</name>
    <dbReference type="NCBI Taxonomy" id="1612424"/>
    <lineage>
        <taxon>Eukaryota</taxon>
        <taxon>Fungi</taxon>
        <taxon>Dikarya</taxon>
        <taxon>Ascomycota</taxon>
        <taxon>Pezizomycotina</taxon>
        <taxon>Eurotiomycetes</taxon>
        <taxon>Eurotiomycetidae</taxon>
        <taxon>Eurotiales</taxon>
        <taxon>Aspergillaceae</taxon>
        <taxon>Penicillium</taxon>
    </lineage>
</organism>
<dbReference type="OrthoDB" id="8249012at2759"/>
<evidence type="ECO:0000256" key="1">
    <source>
        <dbReference type="SAM" id="MobiDB-lite"/>
    </source>
</evidence>
<gene>
    <name evidence="2" type="ORF">PSALAMII_LOCUS5289</name>
</gene>
<proteinExistence type="predicted"/>
<comment type="caution">
    <text evidence="2">The sequence shown here is derived from an EMBL/GenBank/DDBJ whole genome shotgun (WGS) entry which is preliminary data.</text>
</comment>